<reference evidence="1" key="1">
    <citation type="submission" date="2007-08" db="EMBL/GenBank/DDBJ databases">
        <authorList>
            <person name="Frangeul L."/>
        </authorList>
    </citation>
    <scope>NUCLEOTIDE SEQUENCE</scope>
    <source>
        <strain evidence="1">PCC 7806</strain>
    </source>
</reference>
<dbReference type="AlphaFoldDB" id="A8YM14"/>
<gene>
    <name evidence="1" type="ORF">IPF_603</name>
</gene>
<proteinExistence type="predicted"/>
<protein>
    <submittedName>
        <fullName evidence="1">Uncharacterized protein</fullName>
    </submittedName>
</protein>
<accession>A8YM14</accession>
<name>A8YM14_MICA7</name>
<dbReference type="EMBL" id="AM778957">
    <property type="protein sequence ID" value="CAO91233.1"/>
    <property type="molecule type" value="Genomic_DNA"/>
</dbReference>
<organism evidence="1">
    <name type="scientific">Microcystis aeruginosa (strain PCC 7806)</name>
    <dbReference type="NCBI Taxonomy" id="267872"/>
    <lineage>
        <taxon>Bacteria</taxon>
        <taxon>Bacillati</taxon>
        <taxon>Cyanobacteriota</taxon>
        <taxon>Cyanophyceae</taxon>
        <taxon>Oscillatoriophycideae</taxon>
        <taxon>Chroococcales</taxon>
        <taxon>Microcystaceae</taxon>
        <taxon>Microcystis</taxon>
    </lineage>
</organism>
<sequence length="111" mass="12780">MFYPFSDELSSSLSYCGAVCRIRLCVHLCLELVEADWLSYSLCDKFNLYSGDRSLCPLCLEWFVPLTAPRLYLVNTFYPPNLREPRIFYFVIISVIRSVLAGKNIPTLAQL</sequence>
<evidence type="ECO:0000313" key="1">
    <source>
        <dbReference type="EMBL" id="CAO91233.1"/>
    </source>
</evidence>